<feature type="domain" description="HNH nuclease" evidence="5">
    <location>
        <begin position="53"/>
        <end position="108"/>
    </location>
</feature>
<comment type="similarity">
    <text evidence="3">Belongs to the HNH nuclease family.</text>
</comment>
<organism evidence="6 7">
    <name type="scientific">Massilia frigida</name>
    <dbReference type="NCBI Taxonomy" id="2609281"/>
    <lineage>
        <taxon>Bacteria</taxon>
        <taxon>Pseudomonadati</taxon>
        <taxon>Pseudomonadota</taxon>
        <taxon>Betaproteobacteria</taxon>
        <taxon>Burkholderiales</taxon>
        <taxon>Oxalobacteraceae</taxon>
        <taxon>Telluria group</taxon>
        <taxon>Massilia</taxon>
    </lineage>
</organism>
<reference evidence="6 7" key="1">
    <citation type="submission" date="2019-10" db="EMBL/GenBank/DDBJ databases">
        <title>Taxonomy of Antarctic Massilia spp.: description of Massilia rubra sp. nov., Massilia aquatica sp. nov., Massilia mucilaginosa sp. nov., Massilia frigida sp. nov. isolated from streams, lakes and regoliths.</title>
        <authorList>
            <person name="Holochova P."/>
            <person name="Sedlacek I."/>
            <person name="Kralova S."/>
            <person name="Maslanova I."/>
            <person name="Busse H.-J."/>
            <person name="Stankova E."/>
            <person name="Vrbovska V."/>
            <person name="Kovarovic V."/>
            <person name="Bartak M."/>
            <person name="Svec P."/>
            <person name="Pantucek R."/>
        </authorList>
    </citation>
    <scope>NUCLEOTIDE SEQUENCE [LARGE SCALE GENOMIC DNA]</scope>
    <source>
        <strain evidence="6 7">CCM 8695</strain>
    </source>
</reference>
<dbReference type="GO" id="GO:0004519">
    <property type="term" value="F:endonuclease activity"/>
    <property type="evidence" value="ECO:0007669"/>
    <property type="project" value="UniProtKB-KW"/>
</dbReference>
<evidence type="ECO:0000313" key="7">
    <source>
        <dbReference type="Proteomes" id="UP000621455"/>
    </source>
</evidence>
<dbReference type="CDD" id="cd00085">
    <property type="entry name" value="HNHc"/>
    <property type="match status" value="1"/>
</dbReference>
<sequence>MVTRAKSVCRHAGCNALVDVSGHCEKHAAAYQKAVDARRGSASERGYNRRWQKARETFLNRSPLCVECDREGVAQAAQVVDHIVAHKGDAGLFWDTSNWQSLCKPHHDRKTAKTDGGFGRTPVV</sequence>
<gene>
    <name evidence="6" type="ORF">F2P44_33350</name>
</gene>
<dbReference type="InterPro" id="IPR002711">
    <property type="entry name" value="HNH"/>
</dbReference>
<name>A0ABX0NKG8_9BURK</name>
<dbReference type="PANTHER" id="PTHR41286:SF1">
    <property type="entry name" value="HNH NUCLEASE YAJD-RELATED"/>
    <property type="match status" value="1"/>
</dbReference>
<evidence type="ECO:0000259" key="5">
    <source>
        <dbReference type="SMART" id="SM00507"/>
    </source>
</evidence>
<keyword evidence="7" id="KW-1185">Reference proteome</keyword>
<dbReference type="Proteomes" id="UP000621455">
    <property type="component" value="Unassembled WGS sequence"/>
</dbReference>
<accession>A0ABX0NKG8</accession>
<dbReference type="Pfam" id="PF01844">
    <property type="entry name" value="HNH"/>
    <property type="match status" value="1"/>
</dbReference>
<dbReference type="PANTHER" id="PTHR41286">
    <property type="entry name" value="HNH NUCLEASE YAJD-RELATED"/>
    <property type="match status" value="1"/>
</dbReference>
<dbReference type="InterPro" id="IPR003615">
    <property type="entry name" value="HNH_nuc"/>
</dbReference>
<evidence type="ECO:0000313" key="6">
    <source>
        <dbReference type="EMBL" id="NHZ84106.1"/>
    </source>
</evidence>
<protein>
    <recommendedName>
        <fullName evidence="4">Putative HNH nuclease YajD</fullName>
    </recommendedName>
</protein>
<dbReference type="SMART" id="SM00507">
    <property type="entry name" value="HNHc"/>
    <property type="match status" value="1"/>
</dbReference>
<evidence type="ECO:0000256" key="4">
    <source>
        <dbReference type="ARBA" id="ARBA00040194"/>
    </source>
</evidence>
<proteinExistence type="inferred from homology"/>
<keyword evidence="1" id="KW-0540">Nuclease</keyword>
<comment type="caution">
    <text evidence="6">The sequence shown here is derived from an EMBL/GenBank/DDBJ whole genome shotgun (WGS) entry which is preliminary data.</text>
</comment>
<evidence type="ECO:0000256" key="1">
    <source>
        <dbReference type="ARBA" id="ARBA00022722"/>
    </source>
</evidence>
<dbReference type="EMBL" id="WHJG01000090">
    <property type="protein sequence ID" value="NHZ84106.1"/>
    <property type="molecule type" value="Genomic_DNA"/>
</dbReference>
<dbReference type="Gene3D" id="1.10.30.50">
    <property type="match status" value="1"/>
</dbReference>
<keyword evidence="2" id="KW-0378">Hydrolase</keyword>
<evidence type="ECO:0000256" key="2">
    <source>
        <dbReference type="ARBA" id="ARBA00022801"/>
    </source>
</evidence>
<evidence type="ECO:0000256" key="3">
    <source>
        <dbReference type="ARBA" id="ARBA00038412"/>
    </source>
</evidence>
<keyword evidence="6" id="KW-0255">Endonuclease</keyword>